<evidence type="ECO:0000313" key="2">
    <source>
        <dbReference type="Proteomes" id="UP001148312"/>
    </source>
</evidence>
<comment type="caution">
    <text evidence="1">The sequence shown here is derived from an EMBL/GenBank/DDBJ whole genome shotgun (WGS) entry which is preliminary data.</text>
</comment>
<proteinExistence type="predicted"/>
<sequence>MYPLPPQKLGSSVTDAKNAAVEIGELTLMQRSWRMVHCTDDEDEEAWSKYQELRLSVRKNAPGLSELNILRGSGLGCFIASNAPMWYASWVLIGLLGFQKTH</sequence>
<name>A0A9X0BJL3_9EURO</name>
<reference evidence="1" key="1">
    <citation type="submission" date="2022-12" db="EMBL/GenBank/DDBJ databases">
        <authorList>
            <person name="Petersen C."/>
        </authorList>
    </citation>
    <scope>NUCLEOTIDE SEQUENCE</scope>
    <source>
        <strain evidence="1">IBT 30728</strain>
    </source>
</reference>
<dbReference type="RefSeq" id="XP_056786306.1">
    <property type="nucleotide sequence ID" value="XM_056938929.1"/>
</dbReference>
<protein>
    <submittedName>
        <fullName evidence="1">Uncharacterized protein</fullName>
    </submittedName>
</protein>
<organism evidence="1 2">
    <name type="scientific">Penicillium diatomitis</name>
    <dbReference type="NCBI Taxonomy" id="2819901"/>
    <lineage>
        <taxon>Eukaryota</taxon>
        <taxon>Fungi</taxon>
        <taxon>Dikarya</taxon>
        <taxon>Ascomycota</taxon>
        <taxon>Pezizomycotina</taxon>
        <taxon>Eurotiomycetes</taxon>
        <taxon>Eurotiomycetidae</taxon>
        <taxon>Eurotiales</taxon>
        <taxon>Aspergillaceae</taxon>
        <taxon>Penicillium</taxon>
    </lineage>
</organism>
<reference evidence="1" key="2">
    <citation type="journal article" date="2023" name="IMA Fungus">
        <title>Comparative genomic study of the Penicillium genus elucidates a diverse pangenome and 15 lateral gene transfer events.</title>
        <authorList>
            <person name="Petersen C."/>
            <person name="Sorensen T."/>
            <person name="Nielsen M.R."/>
            <person name="Sondergaard T.E."/>
            <person name="Sorensen J.L."/>
            <person name="Fitzpatrick D.A."/>
            <person name="Frisvad J.C."/>
            <person name="Nielsen K.L."/>
        </authorList>
    </citation>
    <scope>NUCLEOTIDE SEQUENCE</scope>
    <source>
        <strain evidence="1">IBT 30728</strain>
    </source>
</reference>
<dbReference type="AlphaFoldDB" id="A0A9X0BJL3"/>
<gene>
    <name evidence="1" type="ORF">N7539_009334</name>
</gene>
<dbReference type="EMBL" id="JAPWDQ010000015">
    <property type="protein sequence ID" value="KAJ5469716.1"/>
    <property type="molecule type" value="Genomic_DNA"/>
</dbReference>
<evidence type="ECO:0000313" key="1">
    <source>
        <dbReference type="EMBL" id="KAJ5469716.1"/>
    </source>
</evidence>
<dbReference type="Proteomes" id="UP001148312">
    <property type="component" value="Unassembled WGS sequence"/>
</dbReference>
<dbReference type="GeneID" id="81629179"/>
<accession>A0A9X0BJL3</accession>
<keyword evidence="2" id="KW-1185">Reference proteome</keyword>